<feature type="region of interest" description="Disordered" evidence="4">
    <location>
        <begin position="1"/>
        <end position="29"/>
    </location>
</feature>
<reference evidence="8" key="1">
    <citation type="submission" date="2023-01" db="EMBL/GenBank/DDBJ databases">
        <title>Metagenome sequencing of chrysophaentin producing Chrysophaeum taylorii.</title>
        <authorList>
            <person name="Davison J."/>
            <person name="Bewley C."/>
        </authorList>
    </citation>
    <scope>NUCLEOTIDE SEQUENCE</scope>
    <source>
        <strain evidence="8">NIES-1699</strain>
    </source>
</reference>
<evidence type="ECO:0000256" key="3">
    <source>
        <dbReference type="ARBA" id="ARBA00022679"/>
    </source>
</evidence>
<dbReference type="PANTHER" id="PTHR43179:SF12">
    <property type="entry name" value="GALACTOFURANOSYLTRANSFERASE GLFT2"/>
    <property type="match status" value="1"/>
</dbReference>
<evidence type="ECO:0000256" key="5">
    <source>
        <dbReference type="SAM" id="Phobius"/>
    </source>
</evidence>
<keyword evidence="5" id="KW-0472">Membrane</keyword>
<dbReference type="Pfam" id="PF00024">
    <property type="entry name" value="PAN_1"/>
    <property type="match status" value="1"/>
</dbReference>
<feature type="compositionally biased region" description="Basic residues" evidence="4">
    <location>
        <begin position="1205"/>
        <end position="1224"/>
    </location>
</feature>
<dbReference type="EMBL" id="JAQMWT010000675">
    <property type="protein sequence ID" value="KAJ8598375.1"/>
    <property type="molecule type" value="Genomic_DNA"/>
</dbReference>
<evidence type="ECO:0000256" key="1">
    <source>
        <dbReference type="ARBA" id="ARBA00006739"/>
    </source>
</evidence>
<evidence type="ECO:0000259" key="6">
    <source>
        <dbReference type="Pfam" id="PF00024"/>
    </source>
</evidence>
<evidence type="ECO:0000259" key="7">
    <source>
        <dbReference type="Pfam" id="PF00534"/>
    </source>
</evidence>
<feature type="compositionally biased region" description="Basic and acidic residues" evidence="4">
    <location>
        <begin position="1"/>
        <end position="12"/>
    </location>
</feature>
<sequence length="1224" mass="135716">MDRNTTTMERRSGRLPPKPPPVVSRRATKRSSSTLRVVCGLLACGGGGGIILFMSRIGGGGHLLASHRRFATTLEKKNGTRACAENDRNWGKDPVLKCGFGTNTKSSSTLVAVVSLKGERCDPLSRWKEAEDYDLVVFSDVVPQGPMPWVLVDGSRVAVWNAIQRTARLADYEILILASCRSLASPDAIRAMRDAFDDDSDYAREPSTLVAPVSNRQSRCARKDGPEDDPTTNEESYPEQRVIPLNDFKKKVCVDSSFFAIHLTRVERFAPYLDRLFEEKKIEDATTFFPGDELARRMFAANVPVVVARRALITSTDEDEPLLDVVAPPVVARAAEHAARSYEAVRWKFVANAAIRSCDWPNNYVESDDTSHCKTRCAALQKCKGFSYVGSTSTCYLKSCANRFHDGIAGVDTYVKVAVPVSYRDECVVVDRNDEQATKSPAVNGRRVAIIVTVRDAVEWVLKCVASIFKHADDDDDDEAFYALYLVNDLSTAATLAQLEKLVEHRRPAVRLINWDGAAKLDGYTRAINFGLRAARRDENYDAYCLLNSDAEIVSRRWLDALLGAAFSSPEIGIVGPLSNAASYQSVPNLRDAGINGTTDWSKNELLPGGSWTPVGVDEAVFRASRRALVDVPVLNGFCLLVKRDVVDAVGLMDDVAFPHGFGEENDYCLRAARLGFKLKVVDEAYVWHHKSKSYGDARRVELSKRAKQIMRARWGKQLASAVRALEANIQLRETRRRVATTVHGALGCRQERVLRVLFVLNPIRRRRRGGGKGAPDAKKNDDDDGLAMHGGWISIVNQASGLRQRGACAMVAVSEWTRRAFETNFPDVDPPFLVAYPDNVRAPVDLAHALYPIVASFDILIATLFTTVETVGYLAACHPRLLTAYFIQDYEADFDNLSDHQRQQAKDSYTLVDGMVLFAKTAWLQTKVANAHNVSVAKVLPSLDLSAFDRARRDARDPSDAVRVVAMLRPSTPRRNPLATLRVVADLKRALGNKVSVHTFGCAPEELRAYVAAHRLLSTDWFEHHGTLARRQVADLFAEADVFLDMSFWQAFGRTGLEAMAAGCVPVLPLGSGAEEYATHGHNARLHNTSDYRDAVAQITWLVAHPDRRHRMKLAALRASRNYDLSKASKRMLNLLCGALATKRANLIPNPHPCDASQLHHQPRQVEEDTPDVEITNDPTAHPPQHLSRASKLLGGVKATALRSKLRRRYADGRRRRRPPPSN</sequence>
<feature type="domain" description="Apple" evidence="6">
    <location>
        <begin position="364"/>
        <end position="401"/>
    </location>
</feature>
<gene>
    <name evidence="8" type="ORF">CTAYLR_002975</name>
</gene>
<keyword evidence="3" id="KW-0808">Transferase</keyword>
<organism evidence="8 9">
    <name type="scientific">Chrysophaeum taylorii</name>
    <dbReference type="NCBI Taxonomy" id="2483200"/>
    <lineage>
        <taxon>Eukaryota</taxon>
        <taxon>Sar</taxon>
        <taxon>Stramenopiles</taxon>
        <taxon>Ochrophyta</taxon>
        <taxon>Pelagophyceae</taxon>
        <taxon>Pelagomonadales</taxon>
        <taxon>Pelagomonadaceae</taxon>
        <taxon>Chrysophaeum</taxon>
    </lineage>
</organism>
<dbReference type="InterPro" id="IPR003609">
    <property type="entry name" value="Pan_app"/>
</dbReference>
<dbReference type="InterPro" id="IPR029044">
    <property type="entry name" value="Nucleotide-diphossugar_trans"/>
</dbReference>
<dbReference type="InterPro" id="IPR001296">
    <property type="entry name" value="Glyco_trans_1"/>
</dbReference>
<name>A0AAD7U5V4_9STRA</name>
<dbReference type="Gene3D" id="3.40.50.2000">
    <property type="entry name" value="Glycogen Phosphorylase B"/>
    <property type="match status" value="1"/>
</dbReference>
<proteinExistence type="inferred from homology"/>
<dbReference type="PANTHER" id="PTHR43179">
    <property type="entry name" value="RHAMNOSYLTRANSFERASE WBBL"/>
    <property type="match status" value="1"/>
</dbReference>
<dbReference type="Pfam" id="PF00534">
    <property type="entry name" value="Glycos_transf_1"/>
    <property type="match status" value="1"/>
</dbReference>
<dbReference type="GO" id="GO:0016757">
    <property type="term" value="F:glycosyltransferase activity"/>
    <property type="evidence" value="ECO:0007669"/>
    <property type="project" value="UniProtKB-KW"/>
</dbReference>
<feature type="domain" description="Glycosyl transferase family 1" evidence="7">
    <location>
        <begin position="966"/>
        <end position="1116"/>
    </location>
</feature>
<dbReference type="Gene3D" id="3.90.550.10">
    <property type="entry name" value="Spore Coat Polysaccharide Biosynthesis Protein SpsA, Chain A"/>
    <property type="match status" value="1"/>
</dbReference>
<feature type="region of interest" description="Disordered" evidence="4">
    <location>
        <begin position="1152"/>
        <end position="1224"/>
    </location>
</feature>
<dbReference type="Proteomes" id="UP001230188">
    <property type="component" value="Unassembled WGS sequence"/>
</dbReference>
<keyword evidence="5" id="KW-0812">Transmembrane</keyword>
<accession>A0AAD7U5V4</accession>
<dbReference type="SUPFAM" id="SSF53448">
    <property type="entry name" value="Nucleotide-diphospho-sugar transferases"/>
    <property type="match status" value="1"/>
</dbReference>
<feature type="region of interest" description="Disordered" evidence="4">
    <location>
        <begin position="214"/>
        <end position="240"/>
    </location>
</feature>
<feature type="transmembrane region" description="Helical" evidence="5">
    <location>
        <begin position="34"/>
        <end position="54"/>
    </location>
</feature>
<dbReference type="Gene3D" id="3.50.4.10">
    <property type="entry name" value="Hepatocyte Growth Factor"/>
    <property type="match status" value="1"/>
</dbReference>
<protein>
    <recommendedName>
        <fullName evidence="10">Glycosyltransferase</fullName>
    </recommendedName>
</protein>
<keyword evidence="2" id="KW-0328">Glycosyltransferase</keyword>
<keyword evidence="9" id="KW-1185">Reference proteome</keyword>
<dbReference type="CDD" id="cd03801">
    <property type="entry name" value="GT4_PimA-like"/>
    <property type="match status" value="1"/>
</dbReference>
<evidence type="ECO:0000256" key="2">
    <source>
        <dbReference type="ARBA" id="ARBA00022676"/>
    </source>
</evidence>
<dbReference type="SUPFAM" id="SSF53756">
    <property type="entry name" value="UDP-Glycosyltransferase/glycogen phosphorylase"/>
    <property type="match status" value="1"/>
</dbReference>
<evidence type="ECO:0000313" key="8">
    <source>
        <dbReference type="EMBL" id="KAJ8598375.1"/>
    </source>
</evidence>
<dbReference type="Gene3D" id="3.40.50.11090">
    <property type="match status" value="1"/>
</dbReference>
<dbReference type="Pfam" id="PF13641">
    <property type="entry name" value="Glyco_tranf_2_3"/>
    <property type="match status" value="1"/>
</dbReference>
<evidence type="ECO:0008006" key="10">
    <source>
        <dbReference type="Google" id="ProtNLM"/>
    </source>
</evidence>
<evidence type="ECO:0000313" key="9">
    <source>
        <dbReference type="Proteomes" id="UP001230188"/>
    </source>
</evidence>
<keyword evidence="5" id="KW-1133">Transmembrane helix</keyword>
<comment type="similarity">
    <text evidence="1">Belongs to the glycosyltransferase 2 family.</text>
</comment>
<dbReference type="AlphaFoldDB" id="A0AAD7U5V4"/>
<comment type="caution">
    <text evidence="8">The sequence shown here is derived from an EMBL/GenBank/DDBJ whole genome shotgun (WGS) entry which is preliminary data.</text>
</comment>
<evidence type="ECO:0000256" key="4">
    <source>
        <dbReference type="SAM" id="MobiDB-lite"/>
    </source>
</evidence>